<dbReference type="EMBL" id="JACHXK010000006">
    <property type="protein sequence ID" value="MBB3111063.1"/>
    <property type="molecule type" value="Genomic_DNA"/>
</dbReference>
<dbReference type="AlphaFoldDB" id="A0A7W5AYE9"/>
<protein>
    <submittedName>
        <fullName evidence="1">Uncharacterized protein</fullName>
    </submittedName>
</protein>
<evidence type="ECO:0000313" key="1">
    <source>
        <dbReference type="EMBL" id="MBB3111063.1"/>
    </source>
</evidence>
<dbReference type="RefSeq" id="WP_183601183.1">
    <property type="nucleotide sequence ID" value="NZ_JACHXK010000006.1"/>
</dbReference>
<reference evidence="1 2" key="1">
    <citation type="submission" date="2020-08" db="EMBL/GenBank/DDBJ databases">
        <title>Genomic Encyclopedia of Type Strains, Phase III (KMG-III): the genomes of soil and plant-associated and newly described type strains.</title>
        <authorList>
            <person name="Whitman W."/>
        </authorList>
    </citation>
    <scope>NUCLEOTIDE SEQUENCE [LARGE SCALE GENOMIC DNA]</scope>
    <source>
        <strain evidence="1 2">CECT 5862</strain>
    </source>
</reference>
<accession>A0A7W5AYE9</accession>
<evidence type="ECO:0000313" key="2">
    <source>
        <dbReference type="Proteomes" id="UP000570361"/>
    </source>
</evidence>
<name>A0A7W5AYE9_9BACL</name>
<dbReference type="Proteomes" id="UP000570361">
    <property type="component" value="Unassembled WGS sequence"/>
</dbReference>
<keyword evidence="2" id="KW-1185">Reference proteome</keyword>
<comment type="caution">
    <text evidence="1">The sequence shown here is derived from an EMBL/GenBank/DDBJ whole genome shotgun (WGS) entry which is preliminary data.</text>
</comment>
<organism evidence="1 2">
    <name type="scientific">Paenibacillus phyllosphaerae</name>
    <dbReference type="NCBI Taxonomy" id="274593"/>
    <lineage>
        <taxon>Bacteria</taxon>
        <taxon>Bacillati</taxon>
        <taxon>Bacillota</taxon>
        <taxon>Bacilli</taxon>
        <taxon>Bacillales</taxon>
        <taxon>Paenibacillaceae</taxon>
        <taxon>Paenibacillus</taxon>
    </lineage>
</organism>
<gene>
    <name evidence="1" type="ORF">FHS18_003131</name>
</gene>
<proteinExistence type="predicted"/>
<sequence length="62" mass="7300">MTIVDLRKKMELVAYLGFDEIKKMWVYSFKDIYERTRTFGVLAGQLKVIELLTLQGLNLCKQ</sequence>